<dbReference type="InterPro" id="IPR010259">
    <property type="entry name" value="S8pro/Inhibitor_I9"/>
</dbReference>
<proteinExistence type="inferred from homology"/>
<organism evidence="13 14">
    <name type="scientific">Brassica carinata</name>
    <name type="common">Ethiopian mustard</name>
    <name type="synonym">Abyssinian cabbage</name>
    <dbReference type="NCBI Taxonomy" id="52824"/>
    <lineage>
        <taxon>Eukaryota</taxon>
        <taxon>Viridiplantae</taxon>
        <taxon>Streptophyta</taxon>
        <taxon>Embryophyta</taxon>
        <taxon>Tracheophyta</taxon>
        <taxon>Spermatophyta</taxon>
        <taxon>Magnoliopsida</taxon>
        <taxon>eudicotyledons</taxon>
        <taxon>Gunneridae</taxon>
        <taxon>Pentapetalae</taxon>
        <taxon>rosids</taxon>
        <taxon>malvids</taxon>
        <taxon>Brassicales</taxon>
        <taxon>Brassicaceae</taxon>
        <taxon>Brassiceae</taxon>
        <taxon>Brassica</taxon>
    </lineage>
</organism>
<dbReference type="InterPro" id="IPR000209">
    <property type="entry name" value="Peptidase_S8/S53_dom"/>
</dbReference>
<dbReference type="PRINTS" id="PR00723">
    <property type="entry name" value="SUBTILISIN"/>
</dbReference>
<dbReference type="InterPro" id="IPR045051">
    <property type="entry name" value="SBT"/>
</dbReference>
<keyword evidence="14" id="KW-1185">Reference proteome</keyword>
<evidence type="ECO:0000259" key="11">
    <source>
        <dbReference type="Pfam" id="PF05922"/>
    </source>
</evidence>
<sequence>MGLSSLTVSNNRKHIVVVFIGLIFILKIALISCANQESQIYTVHLGERQHDDPNLVTDSHHDILGSLLGSKEASRESMIYSYRHGFSGFSAKLTSSQARELSENPHVVHVTRSKNMKLTTTRVSDYLGLTSTDPTGLVHETDMGSDVIIGIVDSGIWPESKSFNDNGLGPIPARWKGQCVSGEGFNASICNRKLIGAKFYAKGIAQKYKGSFNAAERNEAMSPLDKIGHGTHCASTAAGSFVQDANFLGLAQGTARGSAPRARVAAYKVCWNKEQCFTPDILKAMDHAMRDGVDVLSLSLGGEIPLDFEVDRNDFAIAAFHAVMKGIPVVCAGGNDGPETQTISNVAPWIITVAATTMDREYFTPITLGNNITLLGQEGLYIEEEVGFADLVYFDDLTKADFKAGKAHGKILFTFLTDRYTEEIALYAESKGVVGIIIATKPTDLIELGTLYIASARVDYEIGMDILLYLQTTKFPKAKISPTKTFVGRPSATKVARFSSRGPNSISPAILKPDIAAPGVGILAAVPAGSGYEFMSGTSMAAPVISGIVSLLKQKRPDWSPAAIRSALVTTAFQTDPLGGPIAAEGSPRKLADPFDYGGGLVNPGKVADPGLVYDMGHDEYVHYLCSAGYEDISISKLLGKNYTCPSPTPSMLDVNLPSITIPYLSEEITISRTVTNVGPVGSVYKAVIEPPLGINLQVSPKTLEFGPNTHKITFTVKVSTTHRVNTDYHFGSLTWTDNGAHNVRIPLSVRTRVLNFKV</sequence>
<feature type="domain" description="Peptidase S8/S53" evidence="10">
    <location>
        <begin position="144"/>
        <end position="576"/>
    </location>
</feature>
<feature type="domain" description="Inhibitor I9" evidence="11">
    <location>
        <begin position="41"/>
        <end position="118"/>
    </location>
</feature>
<evidence type="ECO:0000256" key="7">
    <source>
        <dbReference type="PIRSR" id="PIRSR615500-1"/>
    </source>
</evidence>
<dbReference type="InterPro" id="IPR041469">
    <property type="entry name" value="Subtilisin-like_FN3"/>
</dbReference>
<dbReference type="Gene3D" id="3.30.70.80">
    <property type="entry name" value="Peptidase S8 propeptide/proteinase inhibitor I9"/>
    <property type="match status" value="1"/>
</dbReference>
<evidence type="ECO:0000256" key="2">
    <source>
        <dbReference type="ARBA" id="ARBA00022670"/>
    </source>
</evidence>
<dbReference type="Gene3D" id="3.50.30.30">
    <property type="match status" value="1"/>
</dbReference>
<feature type="active site" description="Charge relay system" evidence="7 8">
    <location>
        <position position="229"/>
    </location>
</feature>
<keyword evidence="6" id="KW-0325">Glycoprotein</keyword>
<dbReference type="InterPro" id="IPR015500">
    <property type="entry name" value="Peptidase_S8_subtilisin-rel"/>
</dbReference>
<evidence type="ECO:0000313" key="13">
    <source>
        <dbReference type="EMBL" id="KAG2322068.1"/>
    </source>
</evidence>
<dbReference type="PANTHER" id="PTHR10795">
    <property type="entry name" value="PROPROTEIN CONVERTASE SUBTILISIN/KEXIN"/>
    <property type="match status" value="1"/>
</dbReference>
<keyword evidence="9" id="KW-1133">Transmembrane helix</keyword>
<dbReference type="InterPro" id="IPR023828">
    <property type="entry name" value="Peptidase_S8_Ser-AS"/>
</dbReference>
<evidence type="ECO:0000259" key="12">
    <source>
        <dbReference type="Pfam" id="PF17766"/>
    </source>
</evidence>
<keyword evidence="9" id="KW-0472">Membrane</keyword>
<feature type="active site" description="Charge relay system" evidence="7 8">
    <location>
        <position position="539"/>
    </location>
</feature>
<dbReference type="EMBL" id="JAAMPC010000003">
    <property type="protein sequence ID" value="KAG2322068.1"/>
    <property type="molecule type" value="Genomic_DNA"/>
</dbReference>
<dbReference type="SUPFAM" id="SSF52743">
    <property type="entry name" value="Subtilisin-like"/>
    <property type="match status" value="1"/>
</dbReference>
<dbReference type="GO" id="GO:0006508">
    <property type="term" value="P:proteolysis"/>
    <property type="evidence" value="ECO:0007669"/>
    <property type="project" value="UniProtKB-KW"/>
</dbReference>
<dbReference type="PROSITE" id="PS00137">
    <property type="entry name" value="SUBTILASE_HIS"/>
    <property type="match status" value="1"/>
</dbReference>
<feature type="transmembrane region" description="Helical" evidence="9">
    <location>
        <begin position="15"/>
        <end position="32"/>
    </location>
</feature>
<evidence type="ECO:0000256" key="3">
    <source>
        <dbReference type="ARBA" id="ARBA00022729"/>
    </source>
</evidence>
<dbReference type="OrthoDB" id="206201at2759"/>
<evidence type="ECO:0000256" key="9">
    <source>
        <dbReference type="SAM" id="Phobius"/>
    </source>
</evidence>
<dbReference type="FunFam" id="2.60.40.2310:FF:000001">
    <property type="entry name" value="Subtilisin-like protease SBT1.5"/>
    <property type="match status" value="1"/>
</dbReference>
<evidence type="ECO:0000256" key="5">
    <source>
        <dbReference type="ARBA" id="ARBA00022825"/>
    </source>
</evidence>
<dbReference type="GO" id="GO:0004252">
    <property type="term" value="F:serine-type endopeptidase activity"/>
    <property type="evidence" value="ECO:0007669"/>
    <property type="project" value="UniProtKB-UniRule"/>
</dbReference>
<dbReference type="Proteomes" id="UP000886595">
    <property type="component" value="Unassembled WGS sequence"/>
</dbReference>
<dbReference type="Gene3D" id="2.60.40.2310">
    <property type="match status" value="1"/>
</dbReference>
<dbReference type="InterPro" id="IPR036852">
    <property type="entry name" value="Peptidase_S8/S53_dom_sf"/>
</dbReference>
<comment type="similarity">
    <text evidence="1 8">Belongs to the peptidase S8 family.</text>
</comment>
<reference evidence="13 14" key="1">
    <citation type="submission" date="2020-02" db="EMBL/GenBank/DDBJ databases">
        <authorList>
            <person name="Ma Q."/>
            <person name="Huang Y."/>
            <person name="Song X."/>
            <person name="Pei D."/>
        </authorList>
    </citation>
    <scope>NUCLEOTIDE SEQUENCE [LARGE SCALE GENOMIC DNA]</scope>
    <source>
        <strain evidence="13">Sxm20200214</strain>
        <tissue evidence="13">Leaf</tissue>
    </source>
</reference>
<evidence type="ECO:0000313" key="14">
    <source>
        <dbReference type="Proteomes" id="UP000886595"/>
    </source>
</evidence>
<dbReference type="Gene3D" id="3.40.50.200">
    <property type="entry name" value="Peptidase S8/S53 domain"/>
    <property type="match status" value="1"/>
</dbReference>
<protein>
    <submittedName>
        <fullName evidence="13">Uncharacterized protein</fullName>
    </submittedName>
</protein>
<name>A0A8X7W1E1_BRACI</name>
<dbReference type="FunFam" id="3.40.50.200:FF:000006">
    <property type="entry name" value="Subtilisin-like protease SBT1.5"/>
    <property type="match status" value="1"/>
</dbReference>
<dbReference type="PROSITE" id="PS00138">
    <property type="entry name" value="SUBTILASE_SER"/>
    <property type="match status" value="1"/>
</dbReference>
<evidence type="ECO:0000259" key="10">
    <source>
        <dbReference type="Pfam" id="PF00082"/>
    </source>
</evidence>
<keyword evidence="2 8" id="KW-0645">Protease</keyword>
<feature type="active site" description="Charge relay system" evidence="7 8">
    <location>
        <position position="153"/>
    </location>
</feature>
<evidence type="ECO:0000256" key="4">
    <source>
        <dbReference type="ARBA" id="ARBA00022801"/>
    </source>
</evidence>
<keyword evidence="5 8" id="KW-0720">Serine protease</keyword>
<gene>
    <name evidence="13" type="ORF">Bca52824_015281</name>
</gene>
<dbReference type="PROSITE" id="PS51892">
    <property type="entry name" value="SUBTILASE"/>
    <property type="match status" value="1"/>
</dbReference>
<dbReference type="Pfam" id="PF00082">
    <property type="entry name" value="Peptidase_S8"/>
    <property type="match status" value="1"/>
</dbReference>
<dbReference type="InterPro" id="IPR022398">
    <property type="entry name" value="Peptidase_S8_His-AS"/>
</dbReference>
<evidence type="ECO:0000256" key="6">
    <source>
        <dbReference type="ARBA" id="ARBA00023180"/>
    </source>
</evidence>
<keyword evidence="9" id="KW-0812">Transmembrane</keyword>
<dbReference type="Pfam" id="PF05922">
    <property type="entry name" value="Inhibitor_I9"/>
    <property type="match status" value="1"/>
</dbReference>
<feature type="domain" description="Subtilisin-like protease fibronectin type-III" evidence="12">
    <location>
        <begin position="654"/>
        <end position="750"/>
    </location>
</feature>
<accession>A0A8X7W1E1</accession>
<dbReference type="InterPro" id="IPR037045">
    <property type="entry name" value="S8pro/Inhibitor_I9_sf"/>
</dbReference>
<dbReference type="CDD" id="cd04852">
    <property type="entry name" value="Peptidases_S8_3"/>
    <property type="match status" value="1"/>
</dbReference>
<evidence type="ECO:0000256" key="1">
    <source>
        <dbReference type="ARBA" id="ARBA00011073"/>
    </source>
</evidence>
<dbReference type="InterPro" id="IPR034197">
    <property type="entry name" value="Peptidases_S8_3"/>
</dbReference>
<dbReference type="AlphaFoldDB" id="A0A8X7W1E1"/>
<comment type="caution">
    <text evidence="13">The sequence shown here is derived from an EMBL/GenBank/DDBJ whole genome shotgun (WGS) entry which is preliminary data.</text>
</comment>
<dbReference type="Pfam" id="PF17766">
    <property type="entry name" value="fn3_6"/>
    <property type="match status" value="1"/>
</dbReference>
<dbReference type="FunFam" id="3.30.70.80:FF:000002">
    <property type="entry name" value="Subtilisin-like protease SBT5.3"/>
    <property type="match status" value="1"/>
</dbReference>
<dbReference type="CDD" id="cd02120">
    <property type="entry name" value="PA_subtilisin_like"/>
    <property type="match status" value="1"/>
</dbReference>
<evidence type="ECO:0000256" key="8">
    <source>
        <dbReference type="PROSITE-ProRule" id="PRU01240"/>
    </source>
</evidence>
<keyword evidence="4 8" id="KW-0378">Hydrolase</keyword>
<keyword evidence="3" id="KW-0732">Signal</keyword>